<evidence type="ECO:0000313" key="6">
    <source>
        <dbReference type="Proteomes" id="UP000637359"/>
    </source>
</evidence>
<evidence type="ECO:0000313" key="5">
    <source>
        <dbReference type="EMBL" id="MBC5637315.1"/>
    </source>
</evidence>
<reference evidence="5" key="1">
    <citation type="submission" date="2020-08" db="EMBL/GenBank/DDBJ databases">
        <title>Genome public.</title>
        <authorList>
            <person name="Liu C."/>
            <person name="Sun Q."/>
        </authorList>
    </citation>
    <scope>NUCLEOTIDE SEQUENCE</scope>
    <source>
        <strain evidence="5">BX22</strain>
    </source>
</reference>
<dbReference type="Pfam" id="PF13791">
    <property type="entry name" value="Sigma_reg_C"/>
    <property type="match status" value="1"/>
</dbReference>
<feature type="coiled-coil region" evidence="1">
    <location>
        <begin position="15"/>
        <end position="42"/>
    </location>
</feature>
<proteinExistence type="predicted"/>
<evidence type="ECO:0000256" key="1">
    <source>
        <dbReference type="SAM" id="Coils"/>
    </source>
</evidence>
<dbReference type="RefSeq" id="WP_186870027.1">
    <property type="nucleotide sequence ID" value="NZ_JACOOL010000007.1"/>
</dbReference>
<feature type="transmembrane region" description="Helical" evidence="2">
    <location>
        <begin position="72"/>
        <end position="97"/>
    </location>
</feature>
<evidence type="ECO:0000256" key="2">
    <source>
        <dbReference type="SAM" id="Phobius"/>
    </source>
</evidence>
<feature type="domain" description="Sigma factor regulator C-terminal" evidence="3">
    <location>
        <begin position="198"/>
        <end position="373"/>
    </location>
</feature>
<keyword evidence="6" id="KW-1185">Reference proteome</keyword>
<sequence length="387" mass="45319">MKDDFKKKLDAYEKGELSEAEKEKVEQELEKLEKYYEFIDEKEDKDRIVNPMNDEKQIKILRRSKWKARFQTAIMVISILFFVTILSTILTAVYYSWGKPDRVDTFRNIIDYTLTVTNPYGYYAGTSTNTKPFFSMEASRDLKKRVGDETLVVGEMKVNFLFSLMGFPMEDFYGRMKQEQPGFILPGAESEMADWNQLEQLSEGTVVSAYVSFSELLSTNDVFQLFNGRNLDIIWFAVYTGQEDESRYAGTIFEPIGFPDYPIWHDNDMILDSREEEKGLFGSKVVSESHYSPVYEEADYELLHTQFMKTLAFLSKYESKANKLTFEPLNIDNRIQYLKEHGIEHYGAVITGPTKEILKLQEEPMISDLEVDEVSFWNWEWDRSEEE</sequence>
<dbReference type="EMBL" id="JACOOL010000007">
    <property type="protein sequence ID" value="MBC5637315.1"/>
    <property type="molecule type" value="Genomic_DNA"/>
</dbReference>
<dbReference type="Proteomes" id="UP000637359">
    <property type="component" value="Unassembled WGS sequence"/>
</dbReference>
<dbReference type="Pfam" id="PF13800">
    <property type="entry name" value="Sigma_reg_N"/>
    <property type="match status" value="1"/>
</dbReference>
<comment type="caution">
    <text evidence="5">The sequence shown here is derived from an EMBL/GenBank/DDBJ whole genome shotgun (WGS) entry which is preliminary data.</text>
</comment>
<evidence type="ECO:0000259" key="4">
    <source>
        <dbReference type="Pfam" id="PF13800"/>
    </source>
</evidence>
<dbReference type="InterPro" id="IPR029101">
    <property type="entry name" value="Sigma_reg_N"/>
</dbReference>
<protein>
    <submittedName>
        <fullName evidence="5">Anti-sigma factor</fullName>
    </submittedName>
</protein>
<keyword evidence="1" id="KW-0175">Coiled coil</keyword>
<organism evidence="5 6">
    <name type="scientific">Ornithinibacillus hominis</name>
    <dbReference type="NCBI Taxonomy" id="2763055"/>
    <lineage>
        <taxon>Bacteria</taxon>
        <taxon>Bacillati</taxon>
        <taxon>Bacillota</taxon>
        <taxon>Bacilli</taxon>
        <taxon>Bacillales</taxon>
        <taxon>Bacillaceae</taxon>
        <taxon>Ornithinibacillus</taxon>
    </lineage>
</organism>
<dbReference type="InterPro" id="IPR025672">
    <property type="entry name" value="Sigma_reg_C_dom"/>
</dbReference>
<keyword evidence="2" id="KW-1133">Transmembrane helix</keyword>
<evidence type="ECO:0000259" key="3">
    <source>
        <dbReference type="Pfam" id="PF13791"/>
    </source>
</evidence>
<keyword evidence="2" id="KW-0812">Transmembrane</keyword>
<accession>A0A923L6L1</accession>
<dbReference type="AlphaFoldDB" id="A0A923L6L1"/>
<name>A0A923L6L1_9BACI</name>
<feature type="domain" description="Sigma factor regulator N-terminal" evidence="4">
    <location>
        <begin position="59"/>
        <end position="150"/>
    </location>
</feature>
<gene>
    <name evidence="5" type="ORF">H8S33_10915</name>
</gene>
<keyword evidence="2" id="KW-0472">Membrane</keyword>